<evidence type="ECO:0000259" key="3">
    <source>
        <dbReference type="PROSITE" id="PS51186"/>
    </source>
</evidence>
<name>A0A1T3DVL4_9FLAO</name>
<dbReference type="InterPro" id="IPR016181">
    <property type="entry name" value="Acyl_CoA_acyltransferase"/>
</dbReference>
<dbReference type="GO" id="GO:0003700">
    <property type="term" value="F:DNA-binding transcription factor activity"/>
    <property type="evidence" value="ECO:0007669"/>
    <property type="project" value="InterPro"/>
</dbReference>
<dbReference type="Pfam" id="PF00583">
    <property type="entry name" value="Acetyltransf_1"/>
    <property type="match status" value="1"/>
</dbReference>
<dbReference type="InterPro" id="IPR036390">
    <property type="entry name" value="WH_DNA-bd_sf"/>
</dbReference>
<feature type="domain" description="HTH marR-type" evidence="2">
    <location>
        <begin position="1"/>
        <end position="136"/>
    </location>
</feature>
<dbReference type="SUPFAM" id="SSF46785">
    <property type="entry name" value="Winged helix' DNA-binding domain"/>
    <property type="match status" value="1"/>
</dbReference>
<dbReference type="Gene3D" id="1.10.10.10">
    <property type="entry name" value="Winged helix-like DNA-binding domain superfamily/Winged helix DNA-binding domain"/>
    <property type="match status" value="1"/>
</dbReference>
<proteinExistence type="predicted"/>
<dbReference type="InterPro" id="IPR000835">
    <property type="entry name" value="HTH_MarR-typ"/>
</dbReference>
<feature type="domain" description="N-acetyltransferase" evidence="3">
    <location>
        <begin position="165"/>
        <end position="307"/>
    </location>
</feature>
<accession>A0A1T3DVL4</accession>
<reference evidence="5" key="2">
    <citation type="submission" date="2016-06" db="EMBL/GenBank/DDBJ databases">
        <authorList>
            <person name="Nicholson A.C."/>
        </authorList>
    </citation>
    <scope>NUCLEOTIDE SEQUENCE [LARGE SCALE GENOMIC DNA]</scope>
    <source>
        <strain evidence="5">E6809</strain>
    </source>
</reference>
<dbReference type="GO" id="GO:0008080">
    <property type="term" value="F:N-acetyltransferase activity"/>
    <property type="evidence" value="ECO:0007669"/>
    <property type="project" value="InterPro"/>
</dbReference>
<evidence type="ECO:0000313" key="6">
    <source>
        <dbReference type="Proteomes" id="UP000189738"/>
    </source>
</evidence>
<dbReference type="PROSITE" id="PS50995">
    <property type="entry name" value="HTH_MARR_2"/>
    <property type="match status" value="1"/>
</dbReference>
<dbReference type="PANTHER" id="PTHR13947:SF37">
    <property type="entry name" value="LD18367P"/>
    <property type="match status" value="1"/>
</dbReference>
<dbReference type="SMART" id="SM00347">
    <property type="entry name" value="HTH_MARR"/>
    <property type="match status" value="1"/>
</dbReference>
<organism evidence="5">
    <name type="scientific">Elizabethkingia anophelis</name>
    <dbReference type="NCBI Taxonomy" id="1117645"/>
    <lineage>
        <taxon>Bacteria</taxon>
        <taxon>Pseudomonadati</taxon>
        <taxon>Bacteroidota</taxon>
        <taxon>Flavobacteriia</taxon>
        <taxon>Flavobacteriales</taxon>
        <taxon>Weeksellaceae</taxon>
        <taxon>Elizabethkingia</taxon>
    </lineage>
</organism>
<dbReference type="PROSITE" id="PS51186">
    <property type="entry name" value="GNAT"/>
    <property type="match status" value="1"/>
</dbReference>
<dbReference type="Proteomes" id="UP000189738">
    <property type="component" value="Chromosome"/>
</dbReference>
<evidence type="ECO:0000259" key="2">
    <source>
        <dbReference type="PROSITE" id="PS50995"/>
    </source>
</evidence>
<evidence type="ECO:0000313" key="4">
    <source>
        <dbReference type="EMBL" id="AQX52588.1"/>
    </source>
</evidence>
<dbReference type="InterPro" id="IPR050769">
    <property type="entry name" value="NAT_camello-type"/>
</dbReference>
<dbReference type="PANTHER" id="PTHR13947">
    <property type="entry name" value="GNAT FAMILY N-ACETYLTRANSFERASE"/>
    <property type="match status" value="1"/>
</dbReference>
<dbReference type="Gene3D" id="3.40.630.30">
    <property type="match status" value="1"/>
</dbReference>
<dbReference type="InterPro" id="IPR036388">
    <property type="entry name" value="WH-like_DNA-bd_sf"/>
</dbReference>
<dbReference type="InterPro" id="IPR000182">
    <property type="entry name" value="GNAT_dom"/>
</dbReference>
<dbReference type="RefSeq" id="WP_024565691.1">
    <property type="nucleotide sequence ID" value="NZ_AP022313.1"/>
</dbReference>
<protein>
    <submittedName>
        <fullName evidence="5">GCN5 family acetyltransferase</fullName>
    </submittedName>
</protein>
<dbReference type="SUPFAM" id="SSF55729">
    <property type="entry name" value="Acyl-CoA N-acyltransferases (Nat)"/>
    <property type="match status" value="1"/>
</dbReference>
<dbReference type="Pfam" id="PF12802">
    <property type="entry name" value="MarR_2"/>
    <property type="match status" value="1"/>
</dbReference>
<dbReference type="EMBL" id="MAHS01000013">
    <property type="protein sequence ID" value="OPB47457.1"/>
    <property type="molecule type" value="Genomic_DNA"/>
</dbReference>
<dbReference type="AlphaFoldDB" id="A0A1T3DVL4"/>
<dbReference type="CDD" id="cd04301">
    <property type="entry name" value="NAT_SF"/>
    <property type="match status" value="1"/>
</dbReference>
<keyword evidence="1 5" id="KW-0808">Transferase</keyword>
<dbReference type="EMBL" id="CP014339">
    <property type="protein sequence ID" value="AQX52588.1"/>
    <property type="molecule type" value="Genomic_DNA"/>
</dbReference>
<reference evidence="4 6" key="1">
    <citation type="submission" date="2016-02" db="EMBL/GenBank/DDBJ databases">
        <authorList>
            <person name="Nicholson A.C."/>
            <person name="Humrighouse B.W."/>
            <person name="Loparev V."/>
            <person name="Emery B."/>
            <person name="Graziano J."/>
            <person name="McQuiston J.R."/>
        </authorList>
    </citation>
    <scope>NUCLEOTIDE SEQUENCE [LARGE SCALE GENOMIC DNA]</scope>
    <source>
        <strain evidence="4 6">E6809</strain>
    </source>
</reference>
<evidence type="ECO:0000256" key="1">
    <source>
        <dbReference type="ARBA" id="ARBA00022679"/>
    </source>
</evidence>
<gene>
    <name evidence="4" type="ORF">AYC66_18715</name>
    <name evidence="5" type="ORF">BAY09_07345</name>
</gene>
<evidence type="ECO:0000313" key="5">
    <source>
        <dbReference type="EMBL" id="OPB47457.1"/>
    </source>
</evidence>
<sequence>MEKTINQIRSFNRFYTSHIGLLNQHFLESPYSLTEVRVLYEIGEHQSVTAQYLCDILYLDKGYMSRILNLFSKKEIISKIKSKDDGRAYHIVLTDTGKELLKELNNRSAGQILNFAQKLGSEEKNMLVNSMKTIQNLLSTNYDNHILAGEVTFREGLRPGDIGYLIYLHGILYSKESGYSLEFEGYVAKTFADFLGHYSPEHDRVWLAEYNQQIIGCIAIVHHGEKEGQLRWFLTHPVFRGTGIGKRLLKTAIDYCREKDYDNVFLLTTSIQQRAIGMYKKAGFIQTESVESDQWGKTLYEERFDLKLK</sequence>